<dbReference type="OMA" id="HKAGPPF"/>
<dbReference type="SUPFAM" id="SSF53098">
    <property type="entry name" value="Ribonuclease H-like"/>
    <property type="match status" value="1"/>
</dbReference>
<dbReference type="GeneID" id="27907330"/>
<dbReference type="EMBL" id="KB456260">
    <property type="protein sequence ID" value="EMF17747.1"/>
    <property type="molecule type" value="Genomic_DNA"/>
</dbReference>
<evidence type="ECO:0000259" key="8">
    <source>
        <dbReference type="SMART" id="SM00479"/>
    </source>
</evidence>
<dbReference type="OrthoDB" id="206335at2759"/>
<proteinExistence type="inferred from homology"/>
<dbReference type="Proteomes" id="UP000016931">
    <property type="component" value="Unassembled WGS sequence"/>
</dbReference>
<keyword evidence="5" id="KW-0269">Exonuclease</keyword>
<accession>N1QMW8</accession>
<comment type="similarity">
    <text evidence="2">Belongs to the REXO1/REXO3 family.</text>
</comment>
<feature type="domain" description="Exonuclease" evidence="8">
    <location>
        <begin position="351"/>
        <end position="518"/>
    </location>
</feature>
<comment type="subcellular location">
    <subcellularLocation>
        <location evidence="1">Nucleus</location>
    </subcellularLocation>
</comment>
<dbReference type="CDD" id="cd06145">
    <property type="entry name" value="REX1_like"/>
    <property type="match status" value="1"/>
</dbReference>
<evidence type="ECO:0000256" key="5">
    <source>
        <dbReference type="ARBA" id="ARBA00022839"/>
    </source>
</evidence>
<reference evidence="9 10" key="1">
    <citation type="journal article" date="2012" name="PLoS Pathog.">
        <title>Diverse lifestyles and strategies of plant pathogenesis encoded in the genomes of eighteen Dothideomycetes fungi.</title>
        <authorList>
            <person name="Ohm R.A."/>
            <person name="Feau N."/>
            <person name="Henrissat B."/>
            <person name="Schoch C.L."/>
            <person name="Horwitz B.A."/>
            <person name="Barry K.W."/>
            <person name="Condon B.J."/>
            <person name="Copeland A.C."/>
            <person name="Dhillon B."/>
            <person name="Glaser F."/>
            <person name="Hesse C.N."/>
            <person name="Kosti I."/>
            <person name="LaButti K."/>
            <person name="Lindquist E.A."/>
            <person name="Lucas S."/>
            <person name="Salamov A.A."/>
            <person name="Bradshaw R.E."/>
            <person name="Ciuffetti L."/>
            <person name="Hamelin R.C."/>
            <person name="Kema G.H.J."/>
            <person name="Lawrence C."/>
            <person name="Scott J.A."/>
            <person name="Spatafora J.W."/>
            <person name="Turgeon B.G."/>
            <person name="de Wit P.J.G.M."/>
            <person name="Zhong S."/>
            <person name="Goodwin S.B."/>
            <person name="Grigoriev I.V."/>
        </authorList>
    </citation>
    <scope>NUCLEOTIDE SEQUENCE [LARGE SCALE GENOMIC DNA]</scope>
    <source>
        <strain evidence="9 10">SO2202</strain>
    </source>
</reference>
<dbReference type="PANTHER" id="PTHR12801:SF115">
    <property type="entry name" value="FI18136P1-RELATED"/>
    <property type="match status" value="1"/>
</dbReference>
<evidence type="ECO:0000256" key="2">
    <source>
        <dbReference type="ARBA" id="ARBA00006357"/>
    </source>
</evidence>
<dbReference type="Gene3D" id="3.30.420.10">
    <property type="entry name" value="Ribonuclease H-like superfamily/Ribonuclease H"/>
    <property type="match status" value="1"/>
</dbReference>
<feature type="compositionally biased region" description="Basic residues" evidence="7">
    <location>
        <begin position="1"/>
        <end position="14"/>
    </location>
</feature>
<evidence type="ECO:0000256" key="4">
    <source>
        <dbReference type="ARBA" id="ARBA00022801"/>
    </source>
</evidence>
<dbReference type="InterPro" id="IPR012337">
    <property type="entry name" value="RNaseH-like_sf"/>
</dbReference>
<name>N1QMW8_SPHMS</name>
<keyword evidence="10" id="KW-1185">Reference proteome</keyword>
<dbReference type="InterPro" id="IPR013520">
    <property type="entry name" value="Ribonucl_H"/>
</dbReference>
<dbReference type="GO" id="GO:0004527">
    <property type="term" value="F:exonuclease activity"/>
    <property type="evidence" value="ECO:0007669"/>
    <property type="project" value="UniProtKB-KW"/>
</dbReference>
<evidence type="ECO:0000256" key="7">
    <source>
        <dbReference type="SAM" id="MobiDB-lite"/>
    </source>
</evidence>
<keyword evidence="4" id="KW-0378">Hydrolase</keyword>
<feature type="non-terminal residue" evidence="9">
    <location>
        <position position="732"/>
    </location>
</feature>
<dbReference type="GO" id="GO:0003676">
    <property type="term" value="F:nucleic acid binding"/>
    <property type="evidence" value="ECO:0007669"/>
    <property type="project" value="InterPro"/>
</dbReference>
<dbReference type="RefSeq" id="XP_016765868.1">
    <property type="nucleotide sequence ID" value="XM_016910193.2"/>
</dbReference>
<dbReference type="HOGENOM" id="CLU_008679_1_0_1"/>
<evidence type="ECO:0000313" key="10">
    <source>
        <dbReference type="Proteomes" id="UP000016931"/>
    </source>
</evidence>
<dbReference type="eggNOG" id="KOG2248">
    <property type="taxonomic scope" value="Eukaryota"/>
</dbReference>
<evidence type="ECO:0000313" key="9">
    <source>
        <dbReference type="EMBL" id="EMF17747.1"/>
    </source>
</evidence>
<feature type="region of interest" description="Disordered" evidence="7">
    <location>
        <begin position="298"/>
        <end position="327"/>
    </location>
</feature>
<feature type="region of interest" description="Disordered" evidence="7">
    <location>
        <begin position="153"/>
        <end position="202"/>
    </location>
</feature>
<dbReference type="AlphaFoldDB" id="N1QMW8"/>
<dbReference type="InterPro" id="IPR034922">
    <property type="entry name" value="REX1-like_exo"/>
</dbReference>
<sequence length="732" mass="80240">MSRHWRDKRNRKKRSRDDYERDNQLGVSHTLALLQGETGASNGHVEGTELDAQTKAEAGGVPDQEGEEGHPMKKRKKAPKKEKDKYPSISHSPNMRLNTSVKLSDIQGLVLYLIADGLAPQWLSVRNSGSIKKVVMLMVPGLEAGMFDGRIPLDPPEAALPNNDGSVPEEQTPSQGGDDAEGWTEVRHGKSRTAPDDYYPSKLAGPRLPESLKPLEEIFEHVWPVKTPGDEKYAKMHSPLSAMLQTPIVKTKDEKKSHGPQAPAASKNWQNKRVAVTELLATTDQLAEEGYTLHPAHFSGTSAADDASARRARNNTTVSDGWLDTPGIPNLDAGKASEDDIQQGSTTVGRKVLAIDCEMCITSPKGVTPQIFSLTRVSVVDWDGQVVLDELVKPAQPISDYLTAYSGITPAMLESVTTTLGDVQQRLLSLITPQTILIGHSLVSDMNALQLTHPFIIDTTLLFPHPRGPPLKSSLKWLAQKYLSREIQKGHGTTGHSSVEDARACLDLVKQKCERGLAWGTSEASFESLFKRLSRSNRPMKQKMNAVGEDEPRRSAVVDWGDPSRGYGGQADVVIGCDSDADVVAGVTRAINGDPDDTTLPAGGCDFVWARLRELEAARGWLDRSNLDAESLRASTVANGQEGSLHSTAKQTADSIRHIWASLPACTALIVYSGSADPREMREMQALQQKFKEEYKVKKWDQLSVQWTDVEEQRLRKACLEARKGLGLITVK</sequence>
<gene>
    <name evidence="9" type="ORF">SEPMUDRAFT_78336</name>
</gene>
<dbReference type="InterPro" id="IPR036397">
    <property type="entry name" value="RNaseH_sf"/>
</dbReference>
<keyword evidence="3" id="KW-0540">Nuclease</keyword>
<protein>
    <submittedName>
        <fullName evidence="9">Exonuc_X-T-domain-containing protein</fullName>
    </submittedName>
</protein>
<evidence type="ECO:0000256" key="1">
    <source>
        <dbReference type="ARBA" id="ARBA00004123"/>
    </source>
</evidence>
<evidence type="ECO:0000256" key="6">
    <source>
        <dbReference type="ARBA" id="ARBA00023242"/>
    </source>
</evidence>
<feature type="compositionally biased region" description="Polar residues" evidence="7">
    <location>
        <begin position="163"/>
        <end position="175"/>
    </location>
</feature>
<dbReference type="PANTHER" id="PTHR12801">
    <property type="entry name" value="RNA EXONUCLEASE REXO1 / RECO3 FAMILY MEMBER-RELATED"/>
    <property type="match status" value="1"/>
</dbReference>
<dbReference type="FunFam" id="3.30.420.10:FF:000019">
    <property type="entry name" value="RNA exonuclease NEF-sp"/>
    <property type="match status" value="1"/>
</dbReference>
<organism evidence="9 10">
    <name type="scientific">Sphaerulina musiva (strain SO2202)</name>
    <name type="common">Poplar stem canker fungus</name>
    <name type="synonym">Septoria musiva</name>
    <dbReference type="NCBI Taxonomy" id="692275"/>
    <lineage>
        <taxon>Eukaryota</taxon>
        <taxon>Fungi</taxon>
        <taxon>Dikarya</taxon>
        <taxon>Ascomycota</taxon>
        <taxon>Pezizomycotina</taxon>
        <taxon>Dothideomycetes</taxon>
        <taxon>Dothideomycetidae</taxon>
        <taxon>Mycosphaerellales</taxon>
        <taxon>Mycosphaerellaceae</taxon>
        <taxon>Sphaerulina</taxon>
    </lineage>
</organism>
<keyword evidence="6" id="KW-0539">Nucleus</keyword>
<dbReference type="SMART" id="SM00479">
    <property type="entry name" value="EXOIII"/>
    <property type="match status" value="1"/>
</dbReference>
<evidence type="ECO:0000256" key="3">
    <source>
        <dbReference type="ARBA" id="ARBA00022722"/>
    </source>
</evidence>
<dbReference type="GO" id="GO:0005634">
    <property type="term" value="C:nucleus"/>
    <property type="evidence" value="ECO:0007669"/>
    <property type="project" value="UniProtKB-SubCell"/>
</dbReference>
<feature type="region of interest" description="Disordered" evidence="7">
    <location>
        <begin position="1"/>
        <end position="93"/>
    </location>
</feature>
<dbReference type="Pfam" id="PF00929">
    <property type="entry name" value="RNase_T"/>
    <property type="match status" value="1"/>
</dbReference>
<feature type="region of interest" description="Disordered" evidence="7">
    <location>
        <begin position="541"/>
        <end position="562"/>
    </location>
</feature>
<dbReference type="InterPro" id="IPR047021">
    <property type="entry name" value="REXO1/3/4-like"/>
</dbReference>
<dbReference type="STRING" id="692275.N1QMW8"/>